<accession>A0A385EDH9</accession>
<keyword evidence="2" id="KW-1185">Reference proteome</keyword>
<dbReference type="Proteomes" id="UP000259683">
    <property type="component" value="Segment"/>
</dbReference>
<dbReference type="EMBL" id="MH588547">
    <property type="protein sequence ID" value="AXQ69823.1"/>
    <property type="molecule type" value="Genomic_DNA"/>
</dbReference>
<evidence type="ECO:0000313" key="2">
    <source>
        <dbReference type="Proteomes" id="UP000259683"/>
    </source>
</evidence>
<protein>
    <submittedName>
        <fullName evidence="1">Uncharacterized protein</fullName>
    </submittedName>
</protein>
<name>A0A385EDH9_9CAUD</name>
<organism evidence="1 2">
    <name type="scientific">Caulobacter phage CcrSC</name>
    <dbReference type="NCBI Taxonomy" id="2283272"/>
    <lineage>
        <taxon>Viruses</taxon>
        <taxon>Duplodnaviria</taxon>
        <taxon>Heunggongvirae</taxon>
        <taxon>Uroviricota</taxon>
        <taxon>Caudoviricetes</taxon>
        <taxon>Jeanschmidtviridae</taxon>
        <taxon>Bertelyvirus</taxon>
        <taxon>Bertelyvirus SC</taxon>
    </lineage>
</organism>
<reference evidence="1" key="1">
    <citation type="submission" date="2018-07" db="EMBL/GenBank/DDBJ databases">
        <authorList>
            <person name="Wilson K.M."/>
            <person name="Ely B."/>
        </authorList>
    </citation>
    <scope>NUCLEOTIDE SEQUENCE</scope>
</reference>
<proteinExistence type="predicted"/>
<reference evidence="1" key="2">
    <citation type="submission" date="2021-07" db="EMBL/GenBank/DDBJ databases">
        <title>Giant CbK-like Caulobacter bacteriophages have genetically divergent genomes.</title>
        <authorList>
            <person name="Wilson K."/>
            <person name="Ely B."/>
        </authorList>
    </citation>
    <scope>NUCLEOTIDE SEQUENCE</scope>
</reference>
<gene>
    <name evidence="1" type="ORF">CcrSC_gp241c</name>
</gene>
<evidence type="ECO:0000313" key="1">
    <source>
        <dbReference type="EMBL" id="AXQ69823.1"/>
    </source>
</evidence>
<sequence>MTVQVLIPILAEMPLSAASPTQFYQALGGLAQTSGNPDPIFMLGYRIVDRQESGDTVVTQGAATEDLLDIFPEFEDLYALAGSWGSGVPVDVYARAVVAMGLTGKDPFEPARAAALFRVNPPEVNDLFCEIIKAIAESEAPGLTAGLDVLSSWISKQENRWAGEAASVVEAHDLEPFAYVPTTLGAG</sequence>